<evidence type="ECO:0000256" key="1">
    <source>
        <dbReference type="ARBA" id="ARBA00023025"/>
    </source>
</evidence>
<dbReference type="GO" id="GO:0030153">
    <property type="term" value="P:bacteriocin immunity"/>
    <property type="evidence" value="ECO:0007669"/>
    <property type="project" value="UniProtKB-KW"/>
</dbReference>
<sequence>MKEDLTNDTFEIIDRMYNHLRTQKYDSEILNILIKAAQALQKNIPPQIVAAKTVNGITLISLSKKLTFDTETNDDINKLRPIARSGGYKWSGAGSQDLRSQF</sequence>
<evidence type="ECO:0000313" key="3">
    <source>
        <dbReference type="Proteomes" id="UP000235649"/>
    </source>
</evidence>
<dbReference type="InterPro" id="IPR023130">
    <property type="entry name" value="Ta0600-like_sf"/>
</dbReference>
<accession>A0A2N7AVY4</accession>
<evidence type="ECO:0008006" key="4">
    <source>
        <dbReference type="Google" id="ProtNLM"/>
    </source>
</evidence>
<dbReference type="AlphaFoldDB" id="A0A2N7AVY4"/>
<dbReference type="RefSeq" id="WP_102195636.1">
    <property type="nucleotide sequence ID" value="NZ_NIPR01000007.1"/>
</dbReference>
<evidence type="ECO:0000313" key="2">
    <source>
        <dbReference type="EMBL" id="PMD72293.1"/>
    </source>
</evidence>
<protein>
    <recommendedName>
        <fullName evidence="4">Bacteriocin immunity protein</fullName>
    </recommendedName>
</protein>
<organism evidence="2 3">
    <name type="scientific">Companilactobacillus nuruki</name>
    <dbReference type="NCBI Taxonomy" id="1993540"/>
    <lineage>
        <taxon>Bacteria</taxon>
        <taxon>Bacillati</taxon>
        <taxon>Bacillota</taxon>
        <taxon>Bacilli</taxon>
        <taxon>Lactobacillales</taxon>
        <taxon>Lactobacillaceae</taxon>
        <taxon>Companilactobacillus</taxon>
    </lineage>
</organism>
<dbReference type="OrthoDB" id="2312786at2"/>
<proteinExistence type="predicted"/>
<reference evidence="2 3" key="1">
    <citation type="submission" date="2017-05" db="EMBL/GenBank/DDBJ databases">
        <title>Lactobacillus nurukis nov., sp. nov., isolated from nuruk.</title>
        <authorList>
            <person name="Kim S.-J."/>
        </authorList>
    </citation>
    <scope>NUCLEOTIDE SEQUENCE [LARGE SCALE GENOMIC DNA]</scope>
    <source>
        <strain evidence="2 3">SYF10-1a</strain>
    </source>
</reference>
<keyword evidence="1" id="KW-0079">Bacteriocin immunity</keyword>
<dbReference type="EMBL" id="NIPR01000007">
    <property type="protein sequence ID" value="PMD72293.1"/>
    <property type="molecule type" value="Genomic_DNA"/>
</dbReference>
<name>A0A2N7AVY4_9LACO</name>
<keyword evidence="3" id="KW-1185">Reference proteome</keyword>
<gene>
    <name evidence="2" type="ORF">CBP76_03920</name>
</gene>
<dbReference type="Gene3D" id="1.20.1440.50">
    <property type="entry name" value="Ta0600-like"/>
    <property type="match status" value="1"/>
</dbReference>
<comment type="caution">
    <text evidence="2">The sequence shown here is derived from an EMBL/GenBank/DDBJ whole genome shotgun (WGS) entry which is preliminary data.</text>
</comment>
<dbReference type="Proteomes" id="UP000235649">
    <property type="component" value="Unassembled WGS sequence"/>
</dbReference>